<reference evidence="1 4" key="3">
    <citation type="submission" date="2020-10" db="EMBL/GenBank/DDBJ databases">
        <title>Ca. Dormibacterota MAGs.</title>
        <authorList>
            <person name="Montgomery K."/>
        </authorList>
    </citation>
    <scope>NUCLEOTIDE SEQUENCE [LARGE SCALE GENOMIC DNA]</scope>
    <source>
        <strain evidence="1">SC8812_S17_18</strain>
    </source>
</reference>
<dbReference type="EMBL" id="JAEKNS010000043">
    <property type="protein sequence ID" value="MBJ7593949.1"/>
    <property type="molecule type" value="Genomic_DNA"/>
</dbReference>
<dbReference type="RefSeq" id="WP_337309730.1">
    <property type="nucleotide sequence ID" value="NZ_JAEKNS010000043.1"/>
</dbReference>
<evidence type="ECO:0000313" key="1">
    <source>
        <dbReference type="EMBL" id="MBJ7593949.1"/>
    </source>
</evidence>
<dbReference type="InterPro" id="IPR014729">
    <property type="entry name" value="Rossmann-like_a/b/a_fold"/>
</dbReference>
<organism evidence="2 3">
    <name type="scientific">Candidatus Aeolococcus gillhamiae</name>
    <dbReference type="NCBI Taxonomy" id="3127015"/>
    <lineage>
        <taxon>Bacteria</taxon>
        <taxon>Bacillati</taxon>
        <taxon>Candidatus Dormiibacterota</taxon>
        <taxon>Candidatus Dormibacteria</taxon>
        <taxon>Candidatus Aeolococcales</taxon>
        <taxon>Candidatus Aeolococcaceae</taxon>
        <taxon>Candidatus Aeolococcus</taxon>
    </lineage>
</organism>
<reference evidence="2" key="2">
    <citation type="submission" date="2018-05" db="EMBL/GenBank/DDBJ databases">
        <authorList>
            <person name="Ferrari B."/>
        </authorList>
    </citation>
    <scope>NUCLEOTIDE SEQUENCE</scope>
    <source>
        <strain evidence="2">RRmetagenome_bin12</strain>
    </source>
</reference>
<evidence type="ECO:0000313" key="3">
    <source>
        <dbReference type="Proteomes" id="UP000248724"/>
    </source>
</evidence>
<dbReference type="Proteomes" id="UP000606991">
    <property type="component" value="Unassembled WGS sequence"/>
</dbReference>
<accession>A0A2W5ZAL6</accession>
<dbReference type="Gene3D" id="3.40.50.620">
    <property type="entry name" value="HUPs"/>
    <property type="match status" value="1"/>
</dbReference>
<dbReference type="Proteomes" id="UP000248724">
    <property type="component" value="Unassembled WGS sequence"/>
</dbReference>
<gene>
    <name evidence="2" type="ORF">DLM65_03835</name>
    <name evidence="1" type="ORF">JF886_03655</name>
</gene>
<evidence type="ECO:0008006" key="5">
    <source>
        <dbReference type="Google" id="ProtNLM"/>
    </source>
</evidence>
<evidence type="ECO:0000313" key="4">
    <source>
        <dbReference type="Proteomes" id="UP000606991"/>
    </source>
</evidence>
<dbReference type="SUPFAM" id="SSF52402">
    <property type="entry name" value="Adenine nucleotide alpha hydrolases-like"/>
    <property type="match status" value="1"/>
</dbReference>
<dbReference type="EMBL" id="QHBU01000072">
    <property type="protein sequence ID" value="PZR82442.1"/>
    <property type="molecule type" value="Genomic_DNA"/>
</dbReference>
<reference evidence="2 3" key="1">
    <citation type="journal article" date="2017" name="Nature">
        <title>Atmospheric trace gases support primary production in Antarctic desert surface soil.</title>
        <authorList>
            <person name="Ji M."/>
            <person name="Greening C."/>
            <person name="Vanwonterghem I."/>
            <person name="Carere C.R."/>
            <person name="Bay S.K."/>
            <person name="Steen J.A."/>
            <person name="Montgomery K."/>
            <person name="Lines T."/>
            <person name="Beardall J."/>
            <person name="van Dorst J."/>
            <person name="Snape I."/>
            <person name="Stott M.B."/>
            <person name="Hugenholtz P."/>
            <person name="Ferrari B.C."/>
        </authorList>
    </citation>
    <scope>NUCLEOTIDE SEQUENCE [LARGE SCALE GENOMIC DNA]</scope>
    <source>
        <strain evidence="2">RRmetagenome_bin12</strain>
    </source>
</reference>
<dbReference type="AlphaFoldDB" id="A0A2W5ZAL6"/>
<accession>A0A934JU31</accession>
<proteinExistence type="predicted"/>
<sequence>MARRVLVLTNEDLADANEVPEAIRPILDEAEAVYVVAPILTSWMQWLSDERDSARAAADQRLRTVFDHMRADGLEPLGTVGAENQVTAIADALAQFEADLIVVRLHAPGSEHENWREHHVAEQLRSHFDLPTIVFYFDDEGQIVERQEA</sequence>
<protein>
    <recommendedName>
        <fullName evidence="5">UspA domain-containing protein</fullName>
    </recommendedName>
</protein>
<name>A0A2W5ZAL6_9BACT</name>
<comment type="caution">
    <text evidence="2">The sequence shown here is derived from an EMBL/GenBank/DDBJ whole genome shotgun (WGS) entry which is preliminary data.</text>
</comment>
<evidence type="ECO:0000313" key="2">
    <source>
        <dbReference type="EMBL" id="PZR82442.1"/>
    </source>
</evidence>